<evidence type="ECO:0000313" key="3">
    <source>
        <dbReference type="EMBL" id="GLQ92758.1"/>
    </source>
</evidence>
<sequence length="234" mass="24682">MRRLLALLSLVLSMSATGSPSLQTVPAVRIVDAAQTEIDACLGNDKTSAQVTVVGKPEDVQVLAGVLALKARKPEGRWPRARVGVPVDVVVNGQVMRSTTVWFAISVQHEVPTYAADAPIGAVAAGMKFVPHDADIAGLQGDIVNDPHQLDGMRLRHAVLASSPVVLEDFERIPDVDRQQRVSVLASYGVIKLQAKGTAIGRGNVGDTVLVQVDGAEAPVHARVTSQGVLQVVD</sequence>
<dbReference type="NCBIfam" id="TIGR03170">
    <property type="entry name" value="flgA_cterm"/>
    <property type="match status" value="1"/>
</dbReference>
<dbReference type="Pfam" id="PF13144">
    <property type="entry name" value="ChapFlgA"/>
    <property type="match status" value="1"/>
</dbReference>
<comment type="similarity">
    <text evidence="1">Belongs to the FlgA family.</text>
</comment>
<organism evidence="3 4">
    <name type="scientific">Dyella acidisoli</name>
    <dbReference type="NCBI Taxonomy" id="1867834"/>
    <lineage>
        <taxon>Bacteria</taxon>
        <taxon>Pseudomonadati</taxon>
        <taxon>Pseudomonadota</taxon>
        <taxon>Gammaproteobacteria</taxon>
        <taxon>Lysobacterales</taxon>
        <taxon>Rhodanobacteraceae</taxon>
        <taxon>Dyella</taxon>
    </lineage>
</organism>
<dbReference type="InterPro" id="IPR017585">
    <property type="entry name" value="SAF_FlgA"/>
</dbReference>
<keyword evidence="1" id="KW-0574">Periplasm</keyword>
<accession>A0ABQ5XQH6</accession>
<comment type="subcellular location">
    <subcellularLocation>
        <location evidence="1">Periplasm</location>
    </subcellularLocation>
</comment>
<keyword evidence="1" id="KW-0732">Signal</keyword>
<comment type="function">
    <text evidence="1">Involved in the assembly process of the P-ring formation. It may associate with FlgF on the rod constituting a structure essential for the P-ring assembly or may act as a modulator protein for the P-ring assembly.</text>
</comment>
<dbReference type="InterPro" id="IPR039246">
    <property type="entry name" value="Flagellar_FlgA"/>
</dbReference>
<dbReference type="Proteomes" id="UP001156670">
    <property type="component" value="Unassembled WGS sequence"/>
</dbReference>
<feature type="signal peptide" evidence="1">
    <location>
        <begin position="1"/>
        <end position="18"/>
    </location>
</feature>
<keyword evidence="4" id="KW-1185">Reference proteome</keyword>
<evidence type="ECO:0000259" key="2">
    <source>
        <dbReference type="Pfam" id="PF13144"/>
    </source>
</evidence>
<reference evidence="4" key="1">
    <citation type="journal article" date="2019" name="Int. J. Syst. Evol. Microbiol.">
        <title>The Global Catalogue of Microorganisms (GCM) 10K type strain sequencing project: providing services to taxonomists for standard genome sequencing and annotation.</title>
        <authorList>
            <consortium name="The Broad Institute Genomics Platform"/>
            <consortium name="The Broad Institute Genome Sequencing Center for Infectious Disease"/>
            <person name="Wu L."/>
            <person name="Ma J."/>
        </authorList>
    </citation>
    <scope>NUCLEOTIDE SEQUENCE [LARGE SCALE GENOMIC DNA]</scope>
    <source>
        <strain evidence="4">NBRC 111980</strain>
    </source>
</reference>
<dbReference type="EMBL" id="BSOB01000011">
    <property type="protein sequence ID" value="GLQ92758.1"/>
    <property type="molecule type" value="Genomic_DNA"/>
</dbReference>
<feature type="chain" id="PRO_5044993105" description="Flagella basal body P-ring formation protein FlgA" evidence="1">
    <location>
        <begin position="19"/>
        <end position="234"/>
    </location>
</feature>
<gene>
    <name evidence="3" type="ORF">GCM10007901_17090</name>
</gene>
<comment type="caution">
    <text evidence="3">The sequence shown here is derived from an EMBL/GenBank/DDBJ whole genome shotgun (WGS) entry which is preliminary data.</text>
</comment>
<protein>
    <recommendedName>
        <fullName evidence="1">Flagella basal body P-ring formation protein FlgA</fullName>
    </recommendedName>
</protein>
<evidence type="ECO:0000256" key="1">
    <source>
        <dbReference type="RuleBase" id="RU362063"/>
    </source>
</evidence>
<feature type="domain" description="Flagella basal body P-ring formation protein FlgA SAF" evidence="2">
    <location>
        <begin position="133"/>
        <end position="232"/>
    </location>
</feature>
<dbReference type="PANTHER" id="PTHR36307:SF1">
    <property type="entry name" value="FLAGELLA BASAL BODY P-RING FORMATION PROTEIN FLGA"/>
    <property type="match status" value="1"/>
</dbReference>
<proteinExistence type="inferred from homology"/>
<dbReference type="PANTHER" id="PTHR36307">
    <property type="entry name" value="FLAGELLA BASAL BODY P-RING FORMATION PROTEIN FLGA"/>
    <property type="match status" value="1"/>
</dbReference>
<keyword evidence="1" id="KW-1005">Bacterial flagellum biogenesis</keyword>
<dbReference type="Gene3D" id="2.30.30.760">
    <property type="match status" value="1"/>
</dbReference>
<evidence type="ECO:0000313" key="4">
    <source>
        <dbReference type="Proteomes" id="UP001156670"/>
    </source>
</evidence>
<name>A0ABQ5XQH6_9GAMM</name>